<keyword evidence="15" id="KW-0238">DNA-binding</keyword>
<sequence length="1684" mass="190113">MALLEFEVDKLDSKDPEAFHVSQAELDKDEDSKLWDLTEDISKGALAALSAPQGYVDSQGQVVIPRHPTKLAFKCILQVNDYLDAVTLLDTGCFTSIVSPGFVEKHELPTYKVTPQAFWMIDGRQQNCSTKTKVDIAVNNTLLSHDWECYVHLHALLSGSGYTESDGDELLLAAAEPDDEPDPWEKLLASLPEKYHEFADVFNPVEASKLPLPQPFDHQINLVPGAKMPTAKLYPVKEADRADLKTYIDKMLAKGFIRQSHSPTSLPVLFVKKKDGSRRLCVDYRELNSVTVKDRSPIPLIDEQLARLRRAVRITKIDLMHAYNLLRMALGHKAMTAFSTPFGFFEYLVMPFGLCNAPATFQAFMNYIFRDLLDVTVVIYLDDILVFTNQGKDHDEAVRVVFRRLREYRLFAKASKCEFDASEVEYLGHLVSAEGVRMDPAKVEVVLNWPVPKTVHDVQVFLGFANYYRRFIAGYSGIAAPITELLKGKPSGGVDWSPKQQDAFDRLKAHFKQGPLLQHFDPNAEMLLETNASDQAIAAALSQPFAAHLSVAGELQLANPPDPTKPRWHPVAFRSRKLNSAERNYEIHDKELLAIVDAFHEWRHYCSNPRHQILVLTDHRGLEYFATKRYLNARQVRWQLKLADVDFLIRYRAGSQCKVDGLTRRPDMHAGPNAYNPANEQFEWKTGRLIFSAADTSLEPESNVLVSPEVHLHALLSGSGFTESDGNELLLAAAKPDDEPDPWEKLLASLPAKYHEFADVFNPVEASKLPPSRPFDHQINLVPGAKMLTAKLYPVKEANRADLKMYIDEMLAKGFIRQSHLPTSSPVLFVKKKDGSRRLCVDYCELNSVTVKDRSPIPLIDEQLARLRRAVRITKIDLMHAYNLLRMALGHEAMTAFSTPFGLFEYLVMPFGLCNAPATFQAFMNYIFQDLLDVTVVIYLDDILVFTNQGEDHNEAVRVVLRRLRVYRLFAKASKCEFDAFEVEYLSHLVLAKGVRMDPSKVKVVLNWPAPKTVHEVQVFLGFANYYRRFIAGYSGIAAPITELLKGKPSGSVDWSAKQQDAFDQLKAHFKQGPLLQHFDPNAEMLLETDASDQAIAAALSQPFAAHLSVTGELQLASPPDPTKPRWHPVAFRSRKLNSAERNYEIHDKELLAIVDAFHEWRHYCSNSRHQILVLTDHRGLEYFATKRYLNARQVRWQLKLADVDFVIRYRAGSQCKVDGLTRRPDMHAGPNAYNPANKQVLLGPDRFPPGRSADPLVLAELTDHGYDGLLGDIREVTRGRDILPKDVRGLAKRDDCWWREHAAYVPTKGDLRERALRMCHDAPTSGHGGPGPTLAACRKLFYWPGMPTYVRDYVSTCRTTTAVDTAQLFLDRVFAQFGAPNVLVSDWGRTFMPVFWRAFASLLDGSVALSTAYHPQTDGQTERVNQVLEQYLRIYAGAEQHQWANHLPLAQFLYNNAPHSATGLSPFFATLGYHPKVFPSTSPAGVHDPTATAFVTDKAELVKRCKEGIAAANRQAQQGYNRKRKEISFKVGDMVLLRTDYLNMRVPTHKLGPKLAGPFPVLERIGSRAYRLQLPAAWTCHPTFHVSRLEPTRNTGDPRSAQRPPDDSWLATTDWRDKPAEYVVKAVMGARRVNAQLQYLVRWEGFSADDDTWEPATHLRHAPEAVRAFHASQPRAGSLRLNK</sequence>
<dbReference type="SUPFAM" id="SSF54160">
    <property type="entry name" value="Chromo domain-like"/>
    <property type="match status" value="1"/>
</dbReference>
<evidence type="ECO:0000256" key="9">
    <source>
        <dbReference type="ARBA" id="ARBA00022801"/>
    </source>
</evidence>
<keyword evidence="8" id="KW-0255">Endonuclease</keyword>
<evidence type="ECO:0000256" key="17">
    <source>
        <dbReference type="ARBA" id="ARBA00023242"/>
    </source>
</evidence>
<evidence type="ECO:0000256" key="14">
    <source>
        <dbReference type="ARBA" id="ARBA00022932"/>
    </source>
</evidence>
<keyword evidence="11" id="KW-0694">RNA-binding</keyword>
<dbReference type="SUPFAM" id="SSF56672">
    <property type="entry name" value="DNA/RNA polymerases"/>
    <property type="match status" value="2"/>
</dbReference>
<evidence type="ECO:0000259" key="20">
    <source>
        <dbReference type="PROSITE" id="PS50878"/>
    </source>
</evidence>
<evidence type="ECO:0000256" key="13">
    <source>
        <dbReference type="ARBA" id="ARBA00022918"/>
    </source>
</evidence>
<name>A0A0N7LA87_9BASI</name>
<keyword evidence="10" id="KW-0460">Magnesium</keyword>
<dbReference type="GO" id="GO:0006310">
    <property type="term" value="P:DNA recombination"/>
    <property type="evidence" value="ECO:0007669"/>
    <property type="project" value="UniProtKB-KW"/>
</dbReference>
<dbReference type="InterPro" id="IPR041588">
    <property type="entry name" value="Integrase_H2C2"/>
</dbReference>
<dbReference type="Gene3D" id="3.30.70.270">
    <property type="match status" value="4"/>
</dbReference>
<evidence type="ECO:0000256" key="16">
    <source>
        <dbReference type="ARBA" id="ARBA00023172"/>
    </source>
</evidence>
<dbReference type="PROSITE" id="PS50013">
    <property type="entry name" value="CHROMO_2"/>
    <property type="match status" value="1"/>
</dbReference>
<evidence type="ECO:0000256" key="15">
    <source>
        <dbReference type="ARBA" id="ARBA00023125"/>
    </source>
</evidence>
<dbReference type="InterPro" id="IPR001584">
    <property type="entry name" value="Integrase_cat-core"/>
</dbReference>
<dbReference type="GO" id="GO:0005634">
    <property type="term" value="C:nucleus"/>
    <property type="evidence" value="ECO:0007669"/>
    <property type="project" value="UniProtKB-SubCell"/>
</dbReference>
<feature type="domain" description="Chromo" evidence="19">
    <location>
        <begin position="1623"/>
        <end position="1671"/>
    </location>
</feature>
<dbReference type="CDD" id="cd01647">
    <property type="entry name" value="RT_LTR"/>
    <property type="match status" value="2"/>
</dbReference>
<dbReference type="InterPro" id="IPR043128">
    <property type="entry name" value="Rev_trsase/Diguanyl_cyclase"/>
</dbReference>
<evidence type="ECO:0000313" key="23">
    <source>
        <dbReference type="Proteomes" id="UP000054845"/>
    </source>
</evidence>
<dbReference type="SMART" id="SM00298">
    <property type="entry name" value="CHROMO"/>
    <property type="match status" value="1"/>
</dbReference>
<evidence type="ECO:0000256" key="12">
    <source>
        <dbReference type="ARBA" id="ARBA00022908"/>
    </source>
</evidence>
<dbReference type="GO" id="GO:0004519">
    <property type="term" value="F:endonuclease activity"/>
    <property type="evidence" value="ECO:0007669"/>
    <property type="project" value="UniProtKB-KW"/>
</dbReference>
<dbReference type="FunFam" id="3.30.70.270:FF:000020">
    <property type="entry name" value="Transposon Tf2-6 polyprotein-like Protein"/>
    <property type="match status" value="1"/>
</dbReference>
<evidence type="ECO:0000256" key="11">
    <source>
        <dbReference type="ARBA" id="ARBA00022884"/>
    </source>
</evidence>
<keyword evidence="6" id="KW-0479">Metal-binding</keyword>
<dbReference type="PANTHER" id="PTHR37984">
    <property type="entry name" value="PROTEIN CBG26694"/>
    <property type="match status" value="1"/>
</dbReference>
<dbReference type="InterPro" id="IPR023780">
    <property type="entry name" value="Chromo_domain"/>
</dbReference>
<evidence type="ECO:0000256" key="1">
    <source>
        <dbReference type="ARBA" id="ARBA00004123"/>
    </source>
</evidence>
<dbReference type="EMBL" id="CCYA01000273">
    <property type="protein sequence ID" value="CEH15898.1"/>
    <property type="molecule type" value="Genomic_DNA"/>
</dbReference>
<dbReference type="InterPro" id="IPR016197">
    <property type="entry name" value="Chromo-like_dom_sf"/>
</dbReference>
<dbReference type="GO" id="GO:0004190">
    <property type="term" value="F:aspartic-type endopeptidase activity"/>
    <property type="evidence" value="ECO:0007669"/>
    <property type="project" value="UniProtKB-KW"/>
</dbReference>
<keyword evidence="5" id="KW-0540">Nuclease</keyword>
<evidence type="ECO:0000256" key="4">
    <source>
        <dbReference type="ARBA" id="ARBA00022695"/>
    </source>
</evidence>
<dbReference type="Pfam" id="PF24626">
    <property type="entry name" value="SH3_Tf2-1"/>
    <property type="match status" value="1"/>
</dbReference>
<dbReference type="InterPro" id="IPR056924">
    <property type="entry name" value="SH3_Tf2-1"/>
</dbReference>
<keyword evidence="2" id="KW-0645">Protease</keyword>
<dbReference type="PANTHER" id="PTHR37984:SF5">
    <property type="entry name" value="PROTEIN NYNRIN-LIKE"/>
    <property type="match status" value="1"/>
</dbReference>
<evidence type="ECO:0000259" key="21">
    <source>
        <dbReference type="PROSITE" id="PS50994"/>
    </source>
</evidence>
<keyword evidence="3" id="KW-0808">Transferase</keyword>
<evidence type="ECO:0000256" key="7">
    <source>
        <dbReference type="ARBA" id="ARBA00022750"/>
    </source>
</evidence>
<dbReference type="PROSITE" id="PS00598">
    <property type="entry name" value="CHROMO_1"/>
    <property type="match status" value="1"/>
</dbReference>
<evidence type="ECO:0000256" key="3">
    <source>
        <dbReference type="ARBA" id="ARBA00022679"/>
    </source>
</evidence>
<accession>A0A0N7LA87</accession>
<dbReference type="Proteomes" id="UP000054845">
    <property type="component" value="Unassembled WGS sequence"/>
</dbReference>
<feature type="domain" description="Reverse transcriptase" evidence="20">
    <location>
        <begin position="811"/>
        <end position="1025"/>
    </location>
</feature>
<keyword evidence="16" id="KW-0233">DNA recombination</keyword>
<feature type="domain" description="Integrase catalytic" evidence="21">
    <location>
        <begin position="1362"/>
        <end position="1475"/>
    </location>
</feature>
<feature type="domain" description="Reverse transcriptase" evidence="20">
    <location>
        <begin position="252"/>
        <end position="431"/>
    </location>
</feature>
<keyword evidence="12" id="KW-0229">DNA integration</keyword>
<keyword evidence="9" id="KW-0378">Hydrolase</keyword>
<dbReference type="InterPro" id="IPR023779">
    <property type="entry name" value="Chromodomain_CS"/>
</dbReference>
<evidence type="ECO:0000256" key="2">
    <source>
        <dbReference type="ARBA" id="ARBA00022670"/>
    </source>
</evidence>
<dbReference type="FunFam" id="3.30.70.270:FF:000063">
    <property type="entry name" value="Zinc knuckle domaincontaining protein"/>
    <property type="match status" value="1"/>
</dbReference>
<dbReference type="Gene3D" id="3.30.420.10">
    <property type="entry name" value="Ribonuclease H-like superfamily/Ribonuclease H"/>
    <property type="match status" value="1"/>
</dbReference>
<dbReference type="Pfam" id="PF00385">
    <property type="entry name" value="Chromo"/>
    <property type="match status" value="1"/>
</dbReference>
<keyword evidence="13 22" id="KW-0695">RNA-directed DNA polymerase</keyword>
<evidence type="ECO:0000259" key="19">
    <source>
        <dbReference type="PROSITE" id="PS50013"/>
    </source>
</evidence>
<keyword evidence="23" id="KW-1185">Reference proteome</keyword>
<dbReference type="OrthoDB" id="3341476at2759"/>
<dbReference type="CDD" id="cd00024">
    <property type="entry name" value="CD_CSD"/>
    <property type="match status" value="1"/>
</dbReference>
<dbReference type="PROSITE" id="PS50878">
    <property type="entry name" value="RT_POL"/>
    <property type="match status" value="2"/>
</dbReference>
<organism evidence="22 23">
    <name type="scientific">Ceraceosorus bombacis</name>
    <dbReference type="NCBI Taxonomy" id="401625"/>
    <lineage>
        <taxon>Eukaryota</taxon>
        <taxon>Fungi</taxon>
        <taxon>Dikarya</taxon>
        <taxon>Basidiomycota</taxon>
        <taxon>Ustilaginomycotina</taxon>
        <taxon>Exobasidiomycetes</taxon>
        <taxon>Ceraceosorales</taxon>
        <taxon>Ceraceosoraceae</taxon>
        <taxon>Ceraceosorus</taxon>
    </lineage>
</organism>
<dbReference type="InterPro" id="IPR036397">
    <property type="entry name" value="RNaseH_sf"/>
</dbReference>
<dbReference type="PROSITE" id="PS50994">
    <property type="entry name" value="INTEGRASE"/>
    <property type="match status" value="1"/>
</dbReference>
<dbReference type="GO" id="GO:0006508">
    <property type="term" value="P:proteolysis"/>
    <property type="evidence" value="ECO:0007669"/>
    <property type="project" value="UniProtKB-KW"/>
</dbReference>
<comment type="subcellular location">
    <subcellularLocation>
        <location evidence="1">Nucleus</location>
    </subcellularLocation>
</comment>
<evidence type="ECO:0000256" key="8">
    <source>
        <dbReference type="ARBA" id="ARBA00022759"/>
    </source>
</evidence>
<dbReference type="GO" id="GO:0003887">
    <property type="term" value="F:DNA-directed DNA polymerase activity"/>
    <property type="evidence" value="ECO:0007669"/>
    <property type="project" value="UniProtKB-KW"/>
</dbReference>
<keyword evidence="4" id="KW-0548">Nucleotidyltransferase</keyword>
<dbReference type="CDD" id="cd09274">
    <property type="entry name" value="RNase_HI_RT_Ty3"/>
    <property type="match status" value="2"/>
</dbReference>
<dbReference type="STRING" id="401625.A0A0N7LA87"/>
<reference evidence="22 23" key="1">
    <citation type="submission" date="2014-09" db="EMBL/GenBank/DDBJ databases">
        <authorList>
            <person name="Magalhaes I.L.F."/>
            <person name="Oliveira U."/>
            <person name="Santos F.R."/>
            <person name="Vidigal T.H.D.A."/>
            <person name="Brescovit A.D."/>
            <person name="Santos A.J."/>
        </authorList>
    </citation>
    <scope>NUCLEOTIDE SEQUENCE [LARGE SCALE GENOMIC DNA]</scope>
</reference>
<dbReference type="InterPro" id="IPR041373">
    <property type="entry name" value="RT_RNaseH"/>
</dbReference>
<keyword evidence="7" id="KW-0064">Aspartyl protease</keyword>
<evidence type="ECO:0000313" key="22">
    <source>
        <dbReference type="EMBL" id="CEH15898.1"/>
    </source>
</evidence>
<dbReference type="InterPro" id="IPR000477">
    <property type="entry name" value="RT_dom"/>
</dbReference>
<feature type="region of interest" description="Disordered" evidence="18">
    <location>
        <begin position="1589"/>
        <end position="1613"/>
    </location>
</feature>
<dbReference type="InterPro" id="IPR000953">
    <property type="entry name" value="Chromo/chromo_shadow_dom"/>
</dbReference>
<evidence type="ECO:0000256" key="5">
    <source>
        <dbReference type="ARBA" id="ARBA00022722"/>
    </source>
</evidence>
<dbReference type="GO" id="GO:0015074">
    <property type="term" value="P:DNA integration"/>
    <property type="evidence" value="ECO:0007669"/>
    <property type="project" value="UniProtKB-KW"/>
</dbReference>
<dbReference type="Gene3D" id="3.10.10.10">
    <property type="entry name" value="HIV Type 1 Reverse Transcriptase, subunit A, domain 1"/>
    <property type="match status" value="2"/>
</dbReference>
<dbReference type="InterPro" id="IPR043502">
    <property type="entry name" value="DNA/RNA_pol_sf"/>
</dbReference>
<evidence type="ECO:0000256" key="18">
    <source>
        <dbReference type="SAM" id="MobiDB-lite"/>
    </source>
</evidence>
<dbReference type="Pfam" id="PF17921">
    <property type="entry name" value="Integrase_H2C2"/>
    <property type="match status" value="1"/>
</dbReference>
<dbReference type="InterPro" id="IPR050951">
    <property type="entry name" value="Retrovirus_Pol_polyprotein"/>
</dbReference>
<evidence type="ECO:0000256" key="10">
    <source>
        <dbReference type="ARBA" id="ARBA00022842"/>
    </source>
</evidence>
<keyword evidence="14" id="KW-0239">DNA-directed DNA polymerase</keyword>
<dbReference type="SUPFAM" id="SSF53098">
    <property type="entry name" value="Ribonuclease H-like"/>
    <property type="match status" value="1"/>
</dbReference>
<dbReference type="GO" id="GO:0003964">
    <property type="term" value="F:RNA-directed DNA polymerase activity"/>
    <property type="evidence" value="ECO:0007669"/>
    <property type="project" value="UniProtKB-KW"/>
</dbReference>
<dbReference type="GO" id="GO:0003677">
    <property type="term" value="F:DNA binding"/>
    <property type="evidence" value="ECO:0007669"/>
    <property type="project" value="UniProtKB-KW"/>
</dbReference>
<protein>
    <submittedName>
        <fullName evidence="22">FOG: Transposon-encoded proteins with TYA, reverse transcriptase, integrase domains in various combinations</fullName>
    </submittedName>
</protein>
<dbReference type="InterPro" id="IPR012337">
    <property type="entry name" value="RNaseH-like_sf"/>
</dbReference>
<dbReference type="GO" id="GO:0006338">
    <property type="term" value="P:chromatin remodeling"/>
    <property type="evidence" value="ECO:0007669"/>
    <property type="project" value="UniProtKB-ARBA"/>
</dbReference>
<proteinExistence type="predicted"/>
<dbReference type="Gene3D" id="2.40.50.40">
    <property type="match status" value="1"/>
</dbReference>
<evidence type="ECO:0000256" key="6">
    <source>
        <dbReference type="ARBA" id="ARBA00022723"/>
    </source>
</evidence>
<dbReference type="Pfam" id="PF00078">
    <property type="entry name" value="RVT_1"/>
    <property type="match status" value="2"/>
</dbReference>
<dbReference type="Pfam" id="PF17917">
    <property type="entry name" value="RT_RNaseH"/>
    <property type="match status" value="2"/>
</dbReference>
<keyword evidence="17" id="KW-0539">Nucleus</keyword>
<dbReference type="GO" id="GO:0046872">
    <property type="term" value="F:metal ion binding"/>
    <property type="evidence" value="ECO:0007669"/>
    <property type="project" value="UniProtKB-KW"/>
</dbReference>
<dbReference type="GO" id="GO:0003723">
    <property type="term" value="F:RNA binding"/>
    <property type="evidence" value="ECO:0007669"/>
    <property type="project" value="UniProtKB-KW"/>
</dbReference>